<reference evidence="16 17" key="1">
    <citation type="submission" date="2020-08" db="EMBL/GenBank/DDBJ databases">
        <title>Genomic Encyclopedia of Type Strains, Phase IV (KMG-IV): sequencing the most valuable type-strain genomes for metagenomic binning, comparative biology and taxonomic classification.</title>
        <authorList>
            <person name="Goeker M."/>
        </authorList>
    </citation>
    <scope>NUCLEOTIDE SEQUENCE [LARGE SCALE GENOMIC DNA]</scope>
    <source>
        <strain evidence="16 17">DSM 23240</strain>
    </source>
</reference>
<keyword evidence="11" id="KW-1278">Translocase</keyword>
<dbReference type="InterPro" id="IPR003439">
    <property type="entry name" value="ABC_transporter-like_ATP-bd"/>
</dbReference>
<dbReference type="NCBIfam" id="TIGR04406">
    <property type="entry name" value="LPS_export_lptB"/>
    <property type="match status" value="1"/>
</dbReference>
<sequence length="248" mass="27258">MTTSSTLIVNGLEKSYGARQVVRDVSLKVKSGEVVGLLGPNGAGKTTSFYMIVGLVPSDGGTIDLDGADISRLPIHKRAVMGLSYLPQEASVFRKLTVEDNIRAVLELQRPNGKPLTKDEISEKLESLLQELQIEKLRENQALSLSGGERRRVEIARALATNPRFVLLDEPFAGIDPIAVIEIQRIVRFLKERGIGVLITDHNVRETLGICDRAYIINQGSVLASGSPDDIIANESVRRVYLGEHFRM</sequence>
<dbReference type="InterPro" id="IPR030921">
    <property type="entry name" value="LPS_export_LptB"/>
</dbReference>
<comment type="subunit">
    <text evidence="14">Component of the lipopolysaccharide transport and assembly complex. The LptBFG transporter is composed of two ATP-binding proteins (LptB) and two transmembrane proteins (LptF and LptG).</text>
</comment>
<dbReference type="SUPFAM" id="SSF52540">
    <property type="entry name" value="P-loop containing nucleoside triphosphate hydrolases"/>
    <property type="match status" value="1"/>
</dbReference>
<evidence type="ECO:0000256" key="8">
    <source>
        <dbReference type="ARBA" id="ARBA00022519"/>
    </source>
</evidence>
<dbReference type="CDD" id="cd03218">
    <property type="entry name" value="ABC_YhbG"/>
    <property type="match status" value="1"/>
</dbReference>
<evidence type="ECO:0000256" key="10">
    <source>
        <dbReference type="ARBA" id="ARBA00022840"/>
    </source>
</evidence>
<dbReference type="RefSeq" id="WP_168054098.1">
    <property type="nucleotide sequence ID" value="NZ_JAAOZT010000003.1"/>
</dbReference>
<evidence type="ECO:0000256" key="12">
    <source>
        <dbReference type="ARBA" id="ARBA00023136"/>
    </source>
</evidence>
<dbReference type="InterPro" id="IPR051120">
    <property type="entry name" value="ABC_AA/LPS_Transport"/>
</dbReference>
<dbReference type="Gene3D" id="3.40.50.300">
    <property type="entry name" value="P-loop containing nucleotide triphosphate hydrolases"/>
    <property type="match status" value="1"/>
</dbReference>
<dbReference type="GO" id="GO:0016887">
    <property type="term" value="F:ATP hydrolysis activity"/>
    <property type="evidence" value="ECO:0007669"/>
    <property type="project" value="InterPro"/>
</dbReference>
<dbReference type="SMART" id="SM00382">
    <property type="entry name" value="AAA"/>
    <property type="match status" value="1"/>
</dbReference>
<dbReference type="PANTHER" id="PTHR45772">
    <property type="entry name" value="CONSERVED COMPONENT OF ABC TRANSPORTER FOR NATURAL AMINO ACIDS-RELATED"/>
    <property type="match status" value="1"/>
</dbReference>
<evidence type="ECO:0000256" key="14">
    <source>
        <dbReference type="ARBA" id="ARBA00026081"/>
    </source>
</evidence>
<evidence type="ECO:0000256" key="6">
    <source>
        <dbReference type="ARBA" id="ARBA00022475"/>
    </source>
</evidence>
<dbReference type="InterPro" id="IPR032823">
    <property type="entry name" value="BCA_ABC_TP_C"/>
</dbReference>
<dbReference type="AlphaFoldDB" id="A0A840RYX4"/>
<name>A0A840RYX4_9BURK</name>
<dbReference type="GO" id="GO:0055085">
    <property type="term" value="P:transmembrane transport"/>
    <property type="evidence" value="ECO:0007669"/>
    <property type="project" value="InterPro"/>
</dbReference>
<dbReference type="InterPro" id="IPR027417">
    <property type="entry name" value="P-loop_NTPase"/>
</dbReference>
<comment type="function">
    <text evidence="13">Part of the ABC transporter complex LptBFG involved in the translocation of lipopolysaccharide (LPS) from the inner membrane to the outer membrane. Probably responsible for energy coupling to the transport system.</text>
</comment>
<protein>
    <recommendedName>
        <fullName evidence="4">Lipopolysaccharide export system ATP-binding protein LptB</fullName>
    </recommendedName>
</protein>
<keyword evidence="10 16" id="KW-0067">ATP-binding</keyword>
<keyword evidence="8" id="KW-0997">Cell inner membrane</keyword>
<evidence type="ECO:0000259" key="15">
    <source>
        <dbReference type="PROSITE" id="PS50893"/>
    </source>
</evidence>
<comment type="subcellular location">
    <subcellularLocation>
        <location evidence="2">Cell inner membrane</location>
        <topology evidence="2">Peripheral membrane protein</topology>
        <orientation evidence="2">Cytoplasmic side</orientation>
    </subcellularLocation>
    <subcellularLocation>
        <location evidence="1">Cytoplasm</location>
    </subcellularLocation>
</comment>
<dbReference type="PROSITE" id="PS50893">
    <property type="entry name" value="ABC_TRANSPORTER_2"/>
    <property type="match status" value="1"/>
</dbReference>
<dbReference type="InterPro" id="IPR003593">
    <property type="entry name" value="AAA+_ATPase"/>
</dbReference>
<dbReference type="Proteomes" id="UP000571084">
    <property type="component" value="Unassembled WGS sequence"/>
</dbReference>
<dbReference type="Pfam" id="PF00005">
    <property type="entry name" value="ABC_tran"/>
    <property type="match status" value="1"/>
</dbReference>
<keyword evidence="12" id="KW-0472">Membrane</keyword>
<keyword evidence="6" id="KW-1003">Cell membrane</keyword>
<keyword evidence="7" id="KW-0963">Cytoplasm</keyword>
<gene>
    <name evidence="16" type="ORF">HNR39_003463</name>
</gene>
<proteinExistence type="inferred from homology"/>
<comment type="similarity">
    <text evidence="3">Belongs to the ABC transporter superfamily. Outer membrane lipopolysaccharide export (TC 1.B.42) family.</text>
</comment>
<dbReference type="Pfam" id="PF12399">
    <property type="entry name" value="BCA_ABC_TP_C"/>
    <property type="match status" value="1"/>
</dbReference>
<evidence type="ECO:0000256" key="2">
    <source>
        <dbReference type="ARBA" id="ARBA00004515"/>
    </source>
</evidence>
<keyword evidence="17" id="KW-1185">Reference proteome</keyword>
<dbReference type="InterPro" id="IPR017871">
    <property type="entry name" value="ABC_transporter-like_CS"/>
</dbReference>
<keyword evidence="9" id="KW-0547">Nucleotide-binding</keyword>
<dbReference type="PANTHER" id="PTHR45772:SF10">
    <property type="entry name" value="LIPOPOLYSACCHARIDE EXPORT SYSTEM ATP-BINDING PROTEIN LPTB"/>
    <property type="match status" value="1"/>
</dbReference>
<evidence type="ECO:0000256" key="3">
    <source>
        <dbReference type="ARBA" id="ARBA00010865"/>
    </source>
</evidence>
<keyword evidence="5" id="KW-0813">Transport</keyword>
<evidence type="ECO:0000313" key="16">
    <source>
        <dbReference type="EMBL" id="MBB5201610.1"/>
    </source>
</evidence>
<dbReference type="EMBL" id="JACHHQ010000007">
    <property type="protein sequence ID" value="MBB5201610.1"/>
    <property type="molecule type" value="Genomic_DNA"/>
</dbReference>
<evidence type="ECO:0000256" key="4">
    <source>
        <dbReference type="ARBA" id="ARBA00017803"/>
    </source>
</evidence>
<evidence type="ECO:0000256" key="13">
    <source>
        <dbReference type="ARBA" id="ARBA00024818"/>
    </source>
</evidence>
<feature type="domain" description="ABC transporter" evidence="15">
    <location>
        <begin position="7"/>
        <end position="244"/>
    </location>
</feature>
<evidence type="ECO:0000256" key="1">
    <source>
        <dbReference type="ARBA" id="ARBA00004496"/>
    </source>
</evidence>
<dbReference type="GO" id="GO:0043190">
    <property type="term" value="C:ATP-binding cassette (ABC) transporter complex"/>
    <property type="evidence" value="ECO:0007669"/>
    <property type="project" value="InterPro"/>
</dbReference>
<organism evidence="16 17">
    <name type="scientific">Glaciimonas immobilis</name>
    <dbReference type="NCBI Taxonomy" id="728004"/>
    <lineage>
        <taxon>Bacteria</taxon>
        <taxon>Pseudomonadati</taxon>
        <taxon>Pseudomonadota</taxon>
        <taxon>Betaproteobacteria</taxon>
        <taxon>Burkholderiales</taxon>
        <taxon>Oxalobacteraceae</taxon>
        <taxon>Glaciimonas</taxon>
    </lineage>
</organism>
<accession>A0A840RYX4</accession>
<dbReference type="FunFam" id="3.40.50.300:FF:000151">
    <property type="entry name" value="Lipopolysaccharide ABC transporter ATP-binding protein"/>
    <property type="match status" value="1"/>
</dbReference>
<dbReference type="GO" id="GO:0005737">
    <property type="term" value="C:cytoplasm"/>
    <property type="evidence" value="ECO:0007669"/>
    <property type="project" value="UniProtKB-SubCell"/>
</dbReference>
<evidence type="ECO:0000256" key="11">
    <source>
        <dbReference type="ARBA" id="ARBA00022967"/>
    </source>
</evidence>
<dbReference type="PROSITE" id="PS00211">
    <property type="entry name" value="ABC_TRANSPORTER_1"/>
    <property type="match status" value="1"/>
</dbReference>
<evidence type="ECO:0000256" key="7">
    <source>
        <dbReference type="ARBA" id="ARBA00022490"/>
    </source>
</evidence>
<keyword evidence="16" id="KW-0378">Hydrolase</keyword>
<comment type="caution">
    <text evidence="16">The sequence shown here is derived from an EMBL/GenBank/DDBJ whole genome shotgun (WGS) entry which is preliminary data.</text>
</comment>
<evidence type="ECO:0000256" key="5">
    <source>
        <dbReference type="ARBA" id="ARBA00022448"/>
    </source>
</evidence>
<evidence type="ECO:0000313" key="17">
    <source>
        <dbReference type="Proteomes" id="UP000571084"/>
    </source>
</evidence>
<dbReference type="GO" id="GO:0005524">
    <property type="term" value="F:ATP binding"/>
    <property type="evidence" value="ECO:0007669"/>
    <property type="project" value="UniProtKB-KW"/>
</dbReference>
<evidence type="ECO:0000256" key="9">
    <source>
        <dbReference type="ARBA" id="ARBA00022741"/>
    </source>
</evidence>